<organism evidence="1 3">
    <name type="scientific">Ignatzschineria cameli</name>
    <dbReference type="NCBI Taxonomy" id="2182793"/>
    <lineage>
        <taxon>Bacteria</taxon>
        <taxon>Pseudomonadati</taxon>
        <taxon>Pseudomonadota</taxon>
        <taxon>Gammaproteobacteria</taxon>
        <taxon>Cardiobacteriales</taxon>
        <taxon>Ignatzschineriaceae</taxon>
        <taxon>Ignatzschineria</taxon>
    </lineage>
</organism>
<gene>
    <name evidence="1" type="ORF">DC077_02225</name>
    <name evidence="2" type="ORF">DC078_02970</name>
</gene>
<reference evidence="1" key="1">
    <citation type="journal article" date="2018" name="Genome Announc.">
        <title>Ignatzschineria cameli sp. nov., isolated from necrotic foot tissue of dromedaries (Camelus dromedarius) and associated maggots (Wohlfahrtia species) in Dubai.</title>
        <authorList>
            <person name="Tsang C.C."/>
            <person name="Tang J.Y."/>
            <person name="Fong J.Y."/>
            <person name="Kinne J."/>
            <person name="Lee H.H."/>
            <person name="Joseph M."/>
            <person name="Jose S."/>
            <person name="Schuster R.K."/>
            <person name="Tang Y."/>
            <person name="Sivakumar S."/>
            <person name="Chen J.H."/>
            <person name="Teng J.L."/>
            <person name="Lau S.K."/>
            <person name="Wernery U."/>
            <person name="Woo P.C."/>
        </authorList>
    </citation>
    <scope>NUCLEOTIDE SEQUENCE</scope>
    <source>
        <strain evidence="1">UAE-HKU57</strain>
        <strain evidence="2">UAE-HKU58</strain>
    </source>
</reference>
<keyword evidence="4" id="KW-1185">Reference proteome</keyword>
<dbReference type="EMBL" id="QEWW01000001">
    <property type="protein sequence ID" value="PWD88112.1"/>
    <property type="molecule type" value="Genomic_DNA"/>
</dbReference>
<dbReference type="EMBL" id="QEWV01000002">
    <property type="protein sequence ID" value="PWD93804.1"/>
    <property type="molecule type" value="Genomic_DNA"/>
</dbReference>
<protein>
    <submittedName>
        <fullName evidence="1">Uncharacterized protein</fullName>
    </submittedName>
</protein>
<dbReference type="Proteomes" id="UP000245059">
    <property type="component" value="Unassembled WGS sequence"/>
</dbReference>
<comment type="caution">
    <text evidence="1">The sequence shown here is derived from an EMBL/GenBank/DDBJ whole genome shotgun (WGS) entry which is preliminary data.</text>
</comment>
<dbReference type="OrthoDB" id="6372157at2"/>
<reference evidence="3 4" key="2">
    <citation type="submission" date="2018-05" db="EMBL/GenBank/DDBJ databases">
        <title>Ignatzschineria dubaiensis sp. nov., isolated from necrotic foot tissues of dromedaries (Camelus dromedarius) and associated maggots in Dubai, United Arab Emirates.</title>
        <authorList>
            <person name="Tsang C.C."/>
            <person name="Tang J.Y.M."/>
            <person name="Fong J.Y.H."/>
            <person name="Kinne J."/>
            <person name="Lee H.H."/>
            <person name="Joseph M."/>
            <person name="Jose S."/>
            <person name="Schuster R.K."/>
            <person name="Tang Y."/>
            <person name="Sivakumar S."/>
            <person name="Chen J.H.K."/>
            <person name="Teng J.L.L."/>
            <person name="Lau S.K.P."/>
            <person name="Wernery U."/>
            <person name="Woo P.C.Y."/>
        </authorList>
    </citation>
    <scope>NUCLEOTIDE SEQUENCE [LARGE SCALE GENOMIC DNA]</scope>
    <source>
        <strain evidence="3">UAE-HKU57</strain>
        <strain evidence="4">UAE-HKU58</strain>
    </source>
</reference>
<evidence type="ECO:0000313" key="4">
    <source>
        <dbReference type="Proteomes" id="UP000245217"/>
    </source>
</evidence>
<proteinExistence type="predicted"/>
<evidence type="ECO:0000313" key="2">
    <source>
        <dbReference type="EMBL" id="PWD93804.1"/>
    </source>
</evidence>
<evidence type="ECO:0000313" key="3">
    <source>
        <dbReference type="Proteomes" id="UP000245059"/>
    </source>
</evidence>
<accession>A0A2U2ATQ9</accession>
<sequence>MAQPSPVYSYNALFAEILKQNIALNGEKGIAGFSLFNGPTGLGKTSSLYSAHDDLTALPILQEIKNRGKKAIFITHRWNIILDLYHNLTQAAPTNDPNGDHNDQGKLLPNFKATLLYPQQQLLTHVICNLPLPHEKEEDSPMPTYLSKQKINAATKRVFKAIRNLKLQKAITQKTAEQWLSYCQKIYYNYEPYQESAQPPSEKQEQLTRVCSLFEQSLIKTLLESDEDSQKILRKNPLIQQLLPGICFQDQKHDLLIMTTQKFFYGFYDGVQQQRFSQKSLRDYVIFIDEFDYQSDVLQKLLSTDFPIQNMMECIGQLLVDSKEILDRSMPYHREASQRLINLSEQFATALDQANIPPLTANRRNLLIPKSLSQKTDAFEMRYLFRADQLISNAYLSLINEEDTLVLYPHKELIPSTSQKIPLYHFMRILENYLSRFIRELHYIDEKYGKKDPYPIPLSQRIIKDLLNEKNDGKESYYARVLPYLYPYLQVAMNLPELKRIGLNGQIPKTYENLTGFTTWAIDNDNNAFDLRRLNIKRASMQTTPDGILLDLASRNLIIALSATAYIPRVISNFDLPWLMQVLPYIAELRTPNLSTDSFGYKIPDKEKALYLKSPIPYFDNQEMIQLQKTMIQSLIDKKRGYRSSRGLLFITEFNGKPIKKSTHINTRLQTQFEKEAHNDYAQDPLFPNFIPSETLSLPQSAHLEWESIFYHTLPAEILSDQERYNPFAEMISLNSTSLDSIYRRNRSKESKVSKTYQFRQALFSKQLELLKIASYKEMHLGQIAFCNSFRALYHWFKHPDRPISQQYLPWLKIFSIDHNHPAIPMENSPAIEPDLFSDLSLSPSKQMIPVALNPYQRWRQAIAELNLDKGATEKALSNYLYYLEVNNRPLILWFLNAKVQKLPHFQRYYRELFRCNVPILLMTQANSSSNGINFHFEDSSGKTQDLSIIYLLEEHHYFFSKKENFFDGMGNISEGVMPYDQQQNLLYKIKEDPAIKMIRDLQKLFQNRFIQKSQLAQNIAQILGDRSLTDLNKTYKKSEDYLLNIMANLQQQIGRLERVWNFSQNIEIYANESLAENIADFTATYCYQNNADLISQLNREIIDQAVQYQKNNQLESHIEMLLTEEQSGESIRYVVESLFISLLQELRHQENLEDLEIVKRAWQQLGIAVLQHNYQWCMEDEAIRYKGNHPKIRELLSHLKMKLSQWACFKLPQVEREDLLKMPHSTDSHYLTKRLQYIWYTQKPWKFFTSPGRGRYHYDLDRSYDILNRHSKILFQFRAQGFLNTLLPTQAQQYEYALHPHILQRIFKGRAGEYAVKALFDSCHIETTFEPLSAQTYEEYDLAIVGTPFRIDVKFWSPGYMRETNHEHSLWENKRATETNSNHSSQDQQIDEPQYLGEISTAESTTLYPDKLREKLARIRKHEGSEIKLILINLFDPHAPGTLLGYNADFMEALPPLKADIILLSSALHHQEKEQLSPGFLHLIEILQSQYSPLKSYENWNDLDNSDTPDDTDEA</sequence>
<name>A0A2U2ATQ9_9GAMM</name>
<dbReference type="RefSeq" id="WP_109201122.1">
    <property type="nucleotide sequence ID" value="NZ_QEWS01000002.1"/>
</dbReference>
<evidence type="ECO:0000313" key="1">
    <source>
        <dbReference type="EMBL" id="PWD88112.1"/>
    </source>
</evidence>
<dbReference type="Proteomes" id="UP000245217">
    <property type="component" value="Unassembled WGS sequence"/>
</dbReference>